<evidence type="ECO:0000313" key="3">
    <source>
        <dbReference type="Proteomes" id="UP000800096"/>
    </source>
</evidence>
<sequence>MRFTIQVTALLSALATTSFAANTFSHFCSGGCRSAQKNGFDVTNSECFSLPKGANHVYFTQASAESQAEGTLCLYGFNEGGCRSLDKSDGTQEFHDVGLRGLGMTTLDKTLHNATSFIWSEGACVPPQEPSK</sequence>
<dbReference type="OrthoDB" id="10631464at2759"/>
<gene>
    <name evidence="2" type="ORF">BDU57DRAFT_523737</name>
</gene>
<evidence type="ECO:0000256" key="1">
    <source>
        <dbReference type="SAM" id="SignalP"/>
    </source>
</evidence>
<accession>A0A6A5Q8S3</accession>
<name>A0A6A5Q8S3_AMPQU</name>
<evidence type="ECO:0000313" key="2">
    <source>
        <dbReference type="EMBL" id="KAF1911752.1"/>
    </source>
</evidence>
<reference evidence="2" key="1">
    <citation type="journal article" date="2020" name="Stud. Mycol.">
        <title>101 Dothideomycetes genomes: a test case for predicting lifestyles and emergence of pathogens.</title>
        <authorList>
            <person name="Haridas S."/>
            <person name="Albert R."/>
            <person name="Binder M."/>
            <person name="Bloem J."/>
            <person name="Labutti K."/>
            <person name="Salamov A."/>
            <person name="Andreopoulos B."/>
            <person name="Baker S."/>
            <person name="Barry K."/>
            <person name="Bills G."/>
            <person name="Bluhm B."/>
            <person name="Cannon C."/>
            <person name="Castanera R."/>
            <person name="Culley D."/>
            <person name="Daum C."/>
            <person name="Ezra D."/>
            <person name="Gonzalez J."/>
            <person name="Henrissat B."/>
            <person name="Kuo A."/>
            <person name="Liang C."/>
            <person name="Lipzen A."/>
            <person name="Lutzoni F."/>
            <person name="Magnuson J."/>
            <person name="Mondo S."/>
            <person name="Nolan M."/>
            <person name="Ohm R."/>
            <person name="Pangilinan J."/>
            <person name="Park H.-J."/>
            <person name="Ramirez L."/>
            <person name="Alfaro M."/>
            <person name="Sun H."/>
            <person name="Tritt A."/>
            <person name="Yoshinaga Y."/>
            <person name="Zwiers L.-H."/>
            <person name="Turgeon B."/>
            <person name="Goodwin S."/>
            <person name="Spatafora J."/>
            <person name="Crous P."/>
            <person name="Grigoriev I."/>
        </authorList>
    </citation>
    <scope>NUCLEOTIDE SEQUENCE</scope>
    <source>
        <strain evidence="2">HMLAC05119</strain>
    </source>
</reference>
<proteinExistence type="predicted"/>
<dbReference type="AlphaFoldDB" id="A0A6A5Q8S3"/>
<feature type="chain" id="PRO_5025684812" evidence="1">
    <location>
        <begin position="21"/>
        <end position="132"/>
    </location>
</feature>
<keyword evidence="3" id="KW-1185">Reference proteome</keyword>
<organism evidence="2 3">
    <name type="scientific">Ampelomyces quisqualis</name>
    <name type="common">Powdery mildew agent</name>
    <dbReference type="NCBI Taxonomy" id="50730"/>
    <lineage>
        <taxon>Eukaryota</taxon>
        <taxon>Fungi</taxon>
        <taxon>Dikarya</taxon>
        <taxon>Ascomycota</taxon>
        <taxon>Pezizomycotina</taxon>
        <taxon>Dothideomycetes</taxon>
        <taxon>Pleosporomycetidae</taxon>
        <taxon>Pleosporales</taxon>
        <taxon>Pleosporineae</taxon>
        <taxon>Phaeosphaeriaceae</taxon>
        <taxon>Ampelomyces</taxon>
    </lineage>
</organism>
<dbReference type="EMBL" id="ML979142">
    <property type="protein sequence ID" value="KAF1911752.1"/>
    <property type="molecule type" value="Genomic_DNA"/>
</dbReference>
<keyword evidence="1" id="KW-0732">Signal</keyword>
<dbReference type="Proteomes" id="UP000800096">
    <property type="component" value="Unassembled WGS sequence"/>
</dbReference>
<protein>
    <submittedName>
        <fullName evidence="2">Uncharacterized protein</fullName>
    </submittedName>
</protein>
<feature type="signal peptide" evidence="1">
    <location>
        <begin position="1"/>
        <end position="20"/>
    </location>
</feature>